<proteinExistence type="predicted"/>
<name>D9PH15_9ZZZZ</name>
<protein>
    <submittedName>
        <fullName evidence="1">Fibroblast growth factor 8</fullName>
    </submittedName>
</protein>
<reference evidence="1" key="2">
    <citation type="journal article" date="2011" name="Microb. Ecol.">
        <title>Taxonomic and Functional Metagenomic Profiling of the Microbial Community in the Anoxic Sediment of a Sub-saline Shallow Lake (Laguna de Carrizo, Central Spain).</title>
        <authorList>
            <person name="Ferrer M."/>
            <person name="Guazzaroni M.E."/>
            <person name="Richter M."/>
            <person name="Garcia-Salamanca A."/>
            <person name="Yarza P."/>
            <person name="Suarez-Suarez A."/>
            <person name="Solano J."/>
            <person name="Alcaide M."/>
            <person name="van Dillewijn P."/>
            <person name="Molina-Henares M.A."/>
            <person name="Lopez-Cortes N."/>
            <person name="Al-Ramahi Y."/>
            <person name="Guerrero C."/>
            <person name="Acosta A."/>
            <person name="de Eugenio L.I."/>
            <person name="Martinez V."/>
            <person name="Marques S."/>
            <person name="Rojo F."/>
            <person name="Santero E."/>
            <person name="Genilloud O."/>
            <person name="Perez-Perez J."/>
            <person name="Rossello-Mora R."/>
            <person name="Ramos J.L."/>
        </authorList>
    </citation>
    <scope>NUCLEOTIDE SEQUENCE</scope>
</reference>
<evidence type="ECO:0000313" key="1">
    <source>
        <dbReference type="EMBL" id="EFK97149.1"/>
    </source>
</evidence>
<feature type="non-terminal residue" evidence="1">
    <location>
        <position position="97"/>
    </location>
</feature>
<dbReference type="AlphaFoldDB" id="D9PH15"/>
<accession>D9PH15</accession>
<comment type="caution">
    <text evidence="1">The sequence shown here is derived from an EMBL/GenBank/DDBJ whole genome shotgun (WGS) entry which is preliminary data.</text>
</comment>
<reference evidence="1" key="1">
    <citation type="submission" date="2010-07" db="EMBL/GenBank/DDBJ databases">
        <authorList>
            <consortium name="CONSOLIDER consortium CSD2007-00005"/>
            <person name="Guazzaroni M.-E."/>
            <person name="Richter M."/>
            <person name="Garcia-Salamanca A."/>
            <person name="Yarza P."/>
            <person name="Ferrer M."/>
        </authorList>
    </citation>
    <scope>NUCLEOTIDE SEQUENCE</scope>
</reference>
<sequence>MTISLFIIFLFIAPIDTFGSEGVSLEQSLKEQKYTYVQMRRNVWNEYEVYAQIDGKKITLLINYAITETMFNKESLENLGIEIYETGREINWNGDEE</sequence>
<organism evidence="1">
    <name type="scientific">sediment metagenome</name>
    <dbReference type="NCBI Taxonomy" id="749907"/>
    <lineage>
        <taxon>unclassified sequences</taxon>
        <taxon>metagenomes</taxon>
        <taxon>ecological metagenomes</taxon>
    </lineage>
</organism>
<dbReference type="EMBL" id="ADZX01000343">
    <property type="protein sequence ID" value="EFK97149.1"/>
    <property type="molecule type" value="Genomic_DNA"/>
</dbReference>
<gene>
    <name evidence="1" type="ORF">LDC_0812</name>
</gene>